<keyword evidence="6" id="KW-1185">Reference proteome</keyword>
<dbReference type="SMART" id="SM00347">
    <property type="entry name" value="HTH_MARR"/>
    <property type="match status" value="1"/>
</dbReference>
<protein>
    <submittedName>
        <fullName evidence="5">MarR family transcriptional regulator</fullName>
    </submittedName>
</protein>
<dbReference type="InterPro" id="IPR039422">
    <property type="entry name" value="MarR/SlyA-like"/>
</dbReference>
<dbReference type="PROSITE" id="PS50995">
    <property type="entry name" value="HTH_MARR_2"/>
    <property type="match status" value="1"/>
</dbReference>
<dbReference type="EMBL" id="WJHE01000963">
    <property type="protein sequence ID" value="MST34358.1"/>
    <property type="molecule type" value="Genomic_DNA"/>
</dbReference>
<evidence type="ECO:0000259" key="4">
    <source>
        <dbReference type="PROSITE" id="PS50995"/>
    </source>
</evidence>
<dbReference type="Pfam" id="PF12802">
    <property type="entry name" value="MarR_2"/>
    <property type="match status" value="1"/>
</dbReference>
<evidence type="ECO:0000313" key="5">
    <source>
        <dbReference type="EMBL" id="MST34358.1"/>
    </source>
</evidence>
<keyword evidence="1" id="KW-0805">Transcription regulation</keyword>
<dbReference type="InterPro" id="IPR036388">
    <property type="entry name" value="WH-like_DNA-bd_sf"/>
</dbReference>
<proteinExistence type="predicted"/>
<dbReference type="PANTHER" id="PTHR33164">
    <property type="entry name" value="TRANSCRIPTIONAL REGULATOR, MARR FAMILY"/>
    <property type="match status" value="1"/>
</dbReference>
<dbReference type="Proteomes" id="UP000437736">
    <property type="component" value="Unassembled WGS sequence"/>
</dbReference>
<reference evidence="5 6" key="1">
    <citation type="submission" date="2019-11" db="EMBL/GenBank/DDBJ databases">
        <title>Acidiferrimicrobium australis gen. nov., sp. nov., an acidophilic and obligately heterotrophic, member of the Actinobacteria that catalyses dissimilatory oxido- reduction of iron isolated from metal-rich acidic water in Chile.</title>
        <authorList>
            <person name="Gonzalez D."/>
            <person name="Huber K."/>
            <person name="Hedrich S."/>
            <person name="Rojas-Villalobos C."/>
            <person name="Quatrini R."/>
            <person name="Dinamarca M.A."/>
            <person name="Schwarz A."/>
            <person name="Canales C."/>
            <person name="Nancucheo I."/>
        </authorList>
    </citation>
    <scope>NUCLEOTIDE SEQUENCE [LARGE SCALE GENOMIC DNA]</scope>
    <source>
        <strain evidence="5 6">USS-CCA1</strain>
    </source>
</reference>
<dbReference type="InterPro" id="IPR036390">
    <property type="entry name" value="WH_DNA-bd_sf"/>
</dbReference>
<sequence>MAGVERATGAAPASGARLTYLVKQLELAIRADMDVMARAHGLTTLQYTALTVLRRHPGMSGAQLARRSFVSAQAGSEMIATLERKGLISREPDPGNRRILRVSLTSEGDAVVDACDGWMDKLEKQMVHDLGAPERKALRAALDSCIRALSPPGADGRR</sequence>
<dbReference type="InterPro" id="IPR000835">
    <property type="entry name" value="HTH_MarR-typ"/>
</dbReference>
<accession>A0ABW9R0Z4</accession>
<dbReference type="PANTHER" id="PTHR33164:SF43">
    <property type="entry name" value="HTH-TYPE TRANSCRIPTIONAL REPRESSOR YETL"/>
    <property type="match status" value="1"/>
</dbReference>
<comment type="caution">
    <text evidence="5">The sequence shown here is derived from an EMBL/GenBank/DDBJ whole genome shotgun (WGS) entry which is preliminary data.</text>
</comment>
<dbReference type="PROSITE" id="PS01117">
    <property type="entry name" value="HTH_MARR_1"/>
    <property type="match status" value="1"/>
</dbReference>
<evidence type="ECO:0000256" key="1">
    <source>
        <dbReference type="ARBA" id="ARBA00023015"/>
    </source>
</evidence>
<organism evidence="5 6">
    <name type="scientific">Acidiferrimicrobium australe</name>
    <dbReference type="NCBI Taxonomy" id="2664430"/>
    <lineage>
        <taxon>Bacteria</taxon>
        <taxon>Bacillati</taxon>
        <taxon>Actinomycetota</taxon>
        <taxon>Acidimicrobiia</taxon>
        <taxon>Acidimicrobiales</taxon>
        <taxon>Acidimicrobiaceae</taxon>
        <taxon>Acidiferrimicrobium</taxon>
    </lineage>
</organism>
<feature type="domain" description="HTH marR-type" evidence="4">
    <location>
        <begin position="15"/>
        <end position="147"/>
    </location>
</feature>
<keyword evidence="2" id="KW-0238">DNA-binding</keyword>
<gene>
    <name evidence="5" type="ORF">GHK86_16730</name>
</gene>
<evidence type="ECO:0000313" key="6">
    <source>
        <dbReference type="Proteomes" id="UP000437736"/>
    </source>
</evidence>
<name>A0ABW9R0Z4_9ACTN</name>
<dbReference type="InterPro" id="IPR023187">
    <property type="entry name" value="Tscrpt_reg_MarR-type_CS"/>
</dbReference>
<keyword evidence="3" id="KW-0804">Transcription</keyword>
<evidence type="ECO:0000256" key="2">
    <source>
        <dbReference type="ARBA" id="ARBA00023125"/>
    </source>
</evidence>
<dbReference type="SUPFAM" id="SSF46785">
    <property type="entry name" value="Winged helix' DNA-binding domain"/>
    <property type="match status" value="1"/>
</dbReference>
<evidence type="ECO:0000256" key="3">
    <source>
        <dbReference type="ARBA" id="ARBA00023163"/>
    </source>
</evidence>
<dbReference type="Gene3D" id="1.10.10.10">
    <property type="entry name" value="Winged helix-like DNA-binding domain superfamily/Winged helix DNA-binding domain"/>
    <property type="match status" value="1"/>
</dbReference>